<dbReference type="AlphaFoldDB" id="A0A6C0FZX5"/>
<dbReference type="SUPFAM" id="SSF46689">
    <property type="entry name" value="Homeodomain-like"/>
    <property type="match status" value="2"/>
</dbReference>
<dbReference type="PANTHER" id="PTHR43280">
    <property type="entry name" value="ARAC-FAMILY TRANSCRIPTIONAL REGULATOR"/>
    <property type="match status" value="1"/>
</dbReference>
<evidence type="ECO:0000313" key="6">
    <source>
        <dbReference type="Proteomes" id="UP000476064"/>
    </source>
</evidence>
<proteinExistence type="predicted"/>
<dbReference type="InterPro" id="IPR018060">
    <property type="entry name" value="HTH_AraC"/>
</dbReference>
<dbReference type="Pfam" id="PF12833">
    <property type="entry name" value="HTH_18"/>
    <property type="match status" value="1"/>
</dbReference>
<keyword evidence="2" id="KW-0238">DNA-binding</keyword>
<evidence type="ECO:0000256" key="1">
    <source>
        <dbReference type="ARBA" id="ARBA00023015"/>
    </source>
</evidence>
<dbReference type="GO" id="GO:0003700">
    <property type="term" value="F:DNA-binding transcription factor activity"/>
    <property type="evidence" value="ECO:0007669"/>
    <property type="project" value="InterPro"/>
</dbReference>
<name>A0A6C0FZX5_9BACL</name>
<evidence type="ECO:0000313" key="5">
    <source>
        <dbReference type="EMBL" id="QHT62688.1"/>
    </source>
</evidence>
<dbReference type="InterPro" id="IPR009057">
    <property type="entry name" value="Homeodomain-like_sf"/>
</dbReference>
<accession>A0A6C0FZX5</accession>
<evidence type="ECO:0000256" key="3">
    <source>
        <dbReference type="ARBA" id="ARBA00023163"/>
    </source>
</evidence>
<dbReference type="InterPro" id="IPR037923">
    <property type="entry name" value="HTH-like"/>
</dbReference>
<organism evidence="5 6">
    <name type="scientific">Paenibacillus lycopersici</name>
    <dbReference type="NCBI Taxonomy" id="2704462"/>
    <lineage>
        <taxon>Bacteria</taxon>
        <taxon>Bacillati</taxon>
        <taxon>Bacillota</taxon>
        <taxon>Bacilli</taxon>
        <taxon>Bacillales</taxon>
        <taxon>Paenibacillaceae</taxon>
        <taxon>Paenibacillus</taxon>
    </lineage>
</organism>
<dbReference type="PRINTS" id="PR00032">
    <property type="entry name" value="HTHARAC"/>
</dbReference>
<dbReference type="PROSITE" id="PS01124">
    <property type="entry name" value="HTH_ARAC_FAMILY_2"/>
    <property type="match status" value="1"/>
</dbReference>
<dbReference type="InterPro" id="IPR018062">
    <property type="entry name" value="HTH_AraC-typ_CS"/>
</dbReference>
<evidence type="ECO:0000259" key="4">
    <source>
        <dbReference type="PROSITE" id="PS01124"/>
    </source>
</evidence>
<dbReference type="Gene3D" id="2.60.120.10">
    <property type="entry name" value="Jelly Rolls"/>
    <property type="match status" value="1"/>
</dbReference>
<dbReference type="EMBL" id="CP048209">
    <property type="protein sequence ID" value="QHT62688.1"/>
    <property type="molecule type" value="Genomic_DNA"/>
</dbReference>
<dbReference type="GO" id="GO:0043565">
    <property type="term" value="F:sequence-specific DNA binding"/>
    <property type="evidence" value="ECO:0007669"/>
    <property type="project" value="InterPro"/>
</dbReference>
<sequence length="331" mass="38245">MDHYMNEQFMDNPAFPFRAFRAPVDQDFELHIHDFVEIVYVTEGSGIHLFQNRQLPIREGDIFIIHRHVPHGYTRLPDTPLTVNNIIFDPYYFEQELSHMAGVNGFIDFYYLEPFLREQTQGSSIMNLGKLERSQAIAILDSLVREDSVRESNYELMVRTLLLQLFITLSRCYERAALAPMTGMDDEAALFDAVCAFTKQHYAQPLGLKQISQLCKMSQTTFTSKFKQRIGMTFIAFRNHIRLQEAKKLLERSPAKIMAISLEVGFEDLSFFNRMFKREFGITPSTYRDNCHRRSRPVAAMQAPKAESPHDRVGGGCAQMVDIVDSDFLMI</sequence>
<dbReference type="InterPro" id="IPR003313">
    <property type="entry name" value="AraC-bd"/>
</dbReference>
<dbReference type="InterPro" id="IPR014710">
    <property type="entry name" value="RmlC-like_jellyroll"/>
</dbReference>
<feature type="domain" description="HTH araC/xylS-type" evidence="4">
    <location>
        <begin position="192"/>
        <end position="290"/>
    </location>
</feature>
<dbReference type="Proteomes" id="UP000476064">
    <property type="component" value="Chromosome"/>
</dbReference>
<dbReference type="Gene3D" id="1.10.10.60">
    <property type="entry name" value="Homeodomain-like"/>
    <property type="match status" value="2"/>
</dbReference>
<dbReference type="RefSeq" id="WP_162359119.1">
    <property type="nucleotide sequence ID" value="NZ_CP048209.1"/>
</dbReference>
<dbReference type="InterPro" id="IPR020449">
    <property type="entry name" value="Tscrpt_reg_AraC-type_HTH"/>
</dbReference>
<dbReference type="PANTHER" id="PTHR43280:SF28">
    <property type="entry name" value="HTH-TYPE TRANSCRIPTIONAL ACTIVATOR RHAS"/>
    <property type="match status" value="1"/>
</dbReference>
<dbReference type="SUPFAM" id="SSF51215">
    <property type="entry name" value="Regulatory protein AraC"/>
    <property type="match status" value="1"/>
</dbReference>
<protein>
    <submittedName>
        <fullName evidence="5">Helix-turn-helix domain-containing protein</fullName>
    </submittedName>
</protein>
<keyword evidence="1" id="KW-0805">Transcription regulation</keyword>
<dbReference type="PROSITE" id="PS00041">
    <property type="entry name" value="HTH_ARAC_FAMILY_1"/>
    <property type="match status" value="1"/>
</dbReference>
<keyword evidence="3" id="KW-0804">Transcription</keyword>
<evidence type="ECO:0000256" key="2">
    <source>
        <dbReference type="ARBA" id="ARBA00023125"/>
    </source>
</evidence>
<dbReference type="SMART" id="SM00342">
    <property type="entry name" value="HTH_ARAC"/>
    <property type="match status" value="1"/>
</dbReference>
<keyword evidence="6" id="KW-1185">Reference proteome</keyword>
<gene>
    <name evidence="5" type="ORF">GXP70_23720</name>
</gene>
<dbReference type="KEGG" id="plyc:GXP70_23720"/>
<reference evidence="5 6" key="1">
    <citation type="submission" date="2020-01" db="EMBL/GenBank/DDBJ databases">
        <title>Paenibacillus sp. nov., isolated from tomato rhizosphere.</title>
        <authorList>
            <person name="Weon H.-Y."/>
            <person name="Lee S.A."/>
        </authorList>
    </citation>
    <scope>NUCLEOTIDE SEQUENCE [LARGE SCALE GENOMIC DNA]</scope>
    <source>
        <strain evidence="5 6">12200R-189</strain>
    </source>
</reference>
<dbReference type="Pfam" id="PF02311">
    <property type="entry name" value="AraC_binding"/>
    <property type="match status" value="1"/>
</dbReference>